<keyword evidence="1" id="KW-0732">Signal</keyword>
<evidence type="ECO:0000313" key="3">
    <source>
        <dbReference type="Proteomes" id="UP001162480"/>
    </source>
</evidence>
<dbReference type="AlphaFoldDB" id="A0AA36FCF6"/>
<protein>
    <submittedName>
        <fullName evidence="2">Uncharacterized protein</fullName>
    </submittedName>
</protein>
<sequence>MYGIFRLLLLDGVIAYLNLQSTSNEWMWHIQSLIKRRYGMYRSLNLDEDMPYSEDFDLTEEISAAVAASVHATIVTVVVVAFDYTAIPAVVVVSAVSDDDVYVVVTAEITNSVLVLI</sequence>
<proteinExistence type="predicted"/>
<feature type="signal peptide" evidence="1">
    <location>
        <begin position="1"/>
        <end position="15"/>
    </location>
</feature>
<dbReference type="EMBL" id="OX597826">
    <property type="protein sequence ID" value="CAI9732124.1"/>
    <property type="molecule type" value="Genomic_DNA"/>
</dbReference>
<keyword evidence="3" id="KW-1185">Reference proteome</keyword>
<name>A0AA36FCF6_OCTVU</name>
<reference evidence="2" key="1">
    <citation type="submission" date="2023-08" db="EMBL/GenBank/DDBJ databases">
        <authorList>
            <person name="Alioto T."/>
            <person name="Alioto T."/>
            <person name="Gomez Garrido J."/>
        </authorList>
    </citation>
    <scope>NUCLEOTIDE SEQUENCE</scope>
</reference>
<evidence type="ECO:0000256" key="1">
    <source>
        <dbReference type="SAM" id="SignalP"/>
    </source>
</evidence>
<evidence type="ECO:0000313" key="2">
    <source>
        <dbReference type="EMBL" id="CAI9732124.1"/>
    </source>
</evidence>
<accession>A0AA36FCF6</accession>
<organism evidence="2 3">
    <name type="scientific">Octopus vulgaris</name>
    <name type="common">Common octopus</name>
    <dbReference type="NCBI Taxonomy" id="6645"/>
    <lineage>
        <taxon>Eukaryota</taxon>
        <taxon>Metazoa</taxon>
        <taxon>Spiralia</taxon>
        <taxon>Lophotrochozoa</taxon>
        <taxon>Mollusca</taxon>
        <taxon>Cephalopoda</taxon>
        <taxon>Coleoidea</taxon>
        <taxon>Octopodiformes</taxon>
        <taxon>Octopoda</taxon>
        <taxon>Incirrata</taxon>
        <taxon>Octopodidae</taxon>
        <taxon>Octopus</taxon>
    </lineage>
</organism>
<feature type="chain" id="PRO_5041395177" evidence="1">
    <location>
        <begin position="16"/>
        <end position="117"/>
    </location>
</feature>
<dbReference type="Proteomes" id="UP001162480">
    <property type="component" value="Chromosome 13"/>
</dbReference>
<gene>
    <name evidence="2" type="ORF">OCTVUL_1B005684</name>
</gene>